<dbReference type="InterPro" id="IPR036249">
    <property type="entry name" value="Thioredoxin-like_sf"/>
</dbReference>
<evidence type="ECO:0000259" key="1">
    <source>
        <dbReference type="PROSITE" id="PS51352"/>
    </source>
</evidence>
<dbReference type="AlphaFoldDB" id="A0A2T1NFE3"/>
<sequence>MNYKFVYFFLAISLSFFSCEKDKKASLDGNAFFGGEIINPNSNFIVILKENKVLDSVYLDQNNRFSYIFKNFEPGLFRFYDGKEFQSVLIQPNDSLMFRLNTIEFDESLVFTGIGEKENNFLIDLFLLNDKLQDSVLKISQLEPDEFEEKLDEIRNQKLEKFKSFNEKNETTEIFNTLAKAKIDYNYYYSKEAYPFINYRENEEQIFNELPENFYSYRKDIDYNSNLLREYRPYVSFLRVHFNNLALQQHFKHSEDSTYNNKSLEYNIDKFNLISDKISDTFIKNRLLYYNMVKFINGSENDKDYETLLNLFKKKSTNNDQIVKASKLVNTYKRLKPGNTLPDVTVINKNDEFLSIKKIIEKPTVIYFWDVSKRYRYHLKDVHLKAAELSKKYPEIEFIAINVNNISTREQADILQRNRLPFVNEYHFKSPKKAVELLAISPINKVFLVDKKGNIVNPKGNMFDIKFENELLALINK</sequence>
<dbReference type="Gene3D" id="3.40.30.10">
    <property type="entry name" value="Glutaredoxin"/>
    <property type="match status" value="1"/>
</dbReference>
<organism evidence="2 3">
    <name type="scientific">Mesoflavibacter zeaxanthinifaciens subsp. sabulilitoris</name>
    <dbReference type="NCBI Taxonomy" id="1520893"/>
    <lineage>
        <taxon>Bacteria</taxon>
        <taxon>Pseudomonadati</taxon>
        <taxon>Bacteroidota</taxon>
        <taxon>Flavobacteriia</taxon>
        <taxon>Flavobacteriales</taxon>
        <taxon>Flavobacteriaceae</taxon>
        <taxon>Mesoflavibacter</taxon>
    </lineage>
</organism>
<gene>
    <name evidence="2" type="ORF">C7H61_07875</name>
</gene>
<keyword evidence="3" id="KW-1185">Reference proteome</keyword>
<name>A0A2T1NFE3_9FLAO</name>
<dbReference type="SUPFAM" id="SSF52833">
    <property type="entry name" value="Thioredoxin-like"/>
    <property type="match status" value="1"/>
</dbReference>
<dbReference type="PROSITE" id="PS51352">
    <property type="entry name" value="THIOREDOXIN_2"/>
    <property type="match status" value="1"/>
</dbReference>
<reference evidence="2 3" key="1">
    <citation type="submission" date="2018-03" db="EMBL/GenBank/DDBJ databases">
        <title>Mesoflavibacter sp. HG37 and Mesoflavibacter sp. HG96 sp.nov., two marine bacteria isolated from seawater of Western Pacific Ocean.</title>
        <authorList>
            <person name="Cheng H."/>
            <person name="Wu Y.-H."/>
            <person name="Guo L.-L."/>
            <person name="Xu X.-W."/>
        </authorList>
    </citation>
    <scope>NUCLEOTIDE SEQUENCE [LARGE SCALE GENOMIC DNA]</scope>
    <source>
        <strain evidence="2 3">KCTC 42117</strain>
    </source>
</reference>
<dbReference type="EMBL" id="PXOT01000022">
    <property type="protein sequence ID" value="PSG91158.1"/>
    <property type="molecule type" value="Genomic_DNA"/>
</dbReference>
<accession>A0A2T1NFE3</accession>
<evidence type="ECO:0000313" key="2">
    <source>
        <dbReference type="EMBL" id="PSG91158.1"/>
    </source>
</evidence>
<proteinExistence type="predicted"/>
<comment type="caution">
    <text evidence="2">The sequence shown here is derived from an EMBL/GenBank/DDBJ whole genome shotgun (WGS) entry which is preliminary data.</text>
</comment>
<evidence type="ECO:0000313" key="3">
    <source>
        <dbReference type="Proteomes" id="UP000238430"/>
    </source>
</evidence>
<protein>
    <recommendedName>
        <fullName evidence="1">Thioredoxin domain-containing protein</fullName>
    </recommendedName>
</protein>
<dbReference type="PROSITE" id="PS51257">
    <property type="entry name" value="PROKAR_LIPOPROTEIN"/>
    <property type="match status" value="1"/>
</dbReference>
<feature type="domain" description="Thioredoxin" evidence="1">
    <location>
        <begin position="335"/>
        <end position="477"/>
    </location>
</feature>
<dbReference type="Proteomes" id="UP000238430">
    <property type="component" value="Unassembled WGS sequence"/>
</dbReference>
<dbReference type="InterPro" id="IPR013766">
    <property type="entry name" value="Thioredoxin_domain"/>
</dbReference>